<evidence type="ECO:0000256" key="1">
    <source>
        <dbReference type="ARBA" id="ARBA00022723"/>
    </source>
</evidence>
<dbReference type="Proteomes" id="UP000028839">
    <property type="component" value="Unassembled WGS sequence"/>
</dbReference>
<dbReference type="PROSITE" id="PS00202">
    <property type="entry name" value="RUBREDOXIN"/>
    <property type="match status" value="1"/>
</dbReference>
<reference evidence="3 4" key="1">
    <citation type="submission" date="2014-07" db="EMBL/GenBank/DDBJ databases">
        <title>Comparative analysis of Nitrosococcus oceani genome inventories of strains from Pacific and Atlantic gyres.</title>
        <authorList>
            <person name="Lim C.K."/>
            <person name="Wang L."/>
            <person name="Sayavedra-Soto L.A."/>
            <person name="Klotz M.G."/>
        </authorList>
    </citation>
    <scope>NUCLEOTIDE SEQUENCE [LARGE SCALE GENOMIC DNA]</scope>
    <source>
        <strain evidence="3 4">C-27</strain>
    </source>
</reference>
<accession>A0A0E2ZAD5</accession>
<protein>
    <recommendedName>
        <fullName evidence="2">DUF2007 domain-containing protein</fullName>
    </recommendedName>
</protein>
<keyword evidence="1" id="KW-0479">Metal-binding</keyword>
<dbReference type="AlphaFoldDB" id="A0A0E2ZAD5"/>
<dbReference type="OrthoDB" id="9814654at2"/>
<gene>
    <name evidence="3" type="ORF">IB75_01790</name>
</gene>
<name>A0A0E2ZAD5_9GAMM</name>
<dbReference type="EMBL" id="JPGN01000011">
    <property type="protein sequence ID" value="KFI20660.1"/>
    <property type="molecule type" value="Genomic_DNA"/>
</dbReference>
<evidence type="ECO:0000259" key="2">
    <source>
        <dbReference type="Pfam" id="PF09413"/>
    </source>
</evidence>
<dbReference type="HOGENOM" id="CLU_155686_0_0_6"/>
<sequence>MKLIYCAPNLLLVKHFQNLLEAHGIGCIVKNENLNSAAGELPPTECWPELWLTDEANYGEAAQLLFPSANEQIQPSWTCPRCDEWLEGQFNQCWNCGEYRIN</sequence>
<dbReference type="InterPro" id="IPR018527">
    <property type="entry name" value="Rubredoxin_Fe_BS"/>
</dbReference>
<evidence type="ECO:0000313" key="3">
    <source>
        <dbReference type="EMBL" id="KFI20660.1"/>
    </source>
</evidence>
<evidence type="ECO:0000313" key="4">
    <source>
        <dbReference type="Proteomes" id="UP000028839"/>
    </source>
</evidence>
<dbReference type="InterPro" id="IPR018551">
    <property type="entry name" value="DUF2007"/>
</dbReference>
<comment type="caution">
    <text evidence="3">The sequence shown here is derived from an EMBL/GenBank/DDBJ whole genome shotgun (WGS) entry which is preliminary data.</text>
</comment>
<dbReference type="GO" id="GO:0046872">
    <property type="term" value="F:metal ion binding"/>
    <property type="evidence" value="ECO:0007669"/>
    <property type="project" value="UniProtKB-KW"/>
</dbReference>
<organism evidence="3 4">
    <name type="scientific">Nitrosococcus oceani C-27</name>
    <dbReference type="NCBI Taxonomy" id="314279"/>
    <lineage>
        <taxon>Bacteria</taxon>
        <taxon>Pseudomonadati</taxon>
        <taxon>Pseudomonadota</taxon>
        <taxon>Gammaproteobacteria</taxon>
        <taxon>Chromatiales</taxon>
        <taxon>Chromatiaceae</taxon>
        <taxon>Nitrosococcus</taxon>
    </lineage>
</organism>
<proteinExistence type="predicted"/>
<dbReference type="Pfam" id="PF09413">
    <property type="entry name" value="DUF2007"/>
    <property type="match status" value="1"/>
</dbReference>
<feature type="domain" description="DUF2007" evidence="2">
    <location>
        <begin position="1"/>
        <end position="65"/>
    </location>
</feature>